<dbReference type="InterPro" id="IPR029030">
    <property type="entry name" value="Caspase-like_dom_sf"/>
</dbReference>
<feature type="domain" description="Gingipain" evidence="2">
    <location>
        <begin position="411"/>
        <end position="760"/>
    </location>
</feature>
<keyword evidence="1" id="KW-0732">Signal</keyword>
<reference evidence="3 4" key="1">
    <citation type="submission" date="2019-10" db="EMBL/GenBank/DDBJ databases">
        <title>Draft Genome Sequence of Cytophagaceae sp. SJW1-29.</title>
        <authorList>
            <person name="Choi A."/>
        </authorList>
    </citation>
    <scope>NUCLEOTIDE SEQUENCE [LARGE SCALE GENOMIC DNA]</scope>
    <source>
        <strain evidence="3 4">SJW1-29</strain>
    </source>
</reference>
<comment type="caution">
    <text evidence="3">The sequence shown here is derived from an EMBL/GenBank/DDBJ whole genome shotgun (WGS) entry which is preliminary data.</text>
</comment>
<dbReference type="Gene3D" id="3.40.50.10390">
    <property type="entry name" value="Gingipain r, domain 1"/>
    <property type="match status" value="1"/>
</dbReference>
<keyword evidence="4" id="KW-1185">Reference proteome</keyword>
<protein>
    <recommendedName>
        <fullName evidence="2">Gingipain domain-containing protein</fullName>
    </recommendedName>
</protein>
<dbReference type="CDD" id="cd02258">
    <property type="entry name" value="Peptidase_C25_N"/>
    <property type="match status" value="1"/>
</dbReference>
<dbReference type="GO" id="GO:0006508">
    <property type="term" value="P:proteolysis"/>
    <property type="evidence" value="ECO:0007669"/>
    <property type="project" value="InterPro"/>
</dbReference>
<dbReference type="SUPFAM" id="SSF52129">
    <property type="entry name" value="Caspase-like"/>
    <property type="match status" value="1"/>
</dbReference>
<evidence type="ECO:0000313" key="4">
    <source>
        <dbReference type="Proteomes" id="UP000479293"/>
    </source>
</evidence>
<dbReference type="EMBL" id="WHLY01000002">
    <property type="protein sequence ID" value="MPR35167.1"/>
    <property type="molecule type" value="Genomic_DNA"/>
</dbReference>
<dbReference type="Pfam" id="PF01364">
    <property type="entry name" value="Peptidase_C25"/>
    <property type="match status" value="1"/>
</dbReference>
<dbReference type="GO" id="GO:0008234">
    <property type="term" value="F:cysteine-type peptidase activity"/>
    <property type="evidence" value="ECO:0007669"/>
    <property type="project" value="InterPro"/>
</dbReference>
<name>A0A7C9FDY0_9BACT</name>
<gene>
    <name evidence="3" type="ORF">GBK04_17885</name>
</gene>
<evidence type="ECO:0000259" key="2">
    <source>
        <dbReference type="Pfam" id="PF01364"/>
    </source>
</evidence>
<evidence type="ECO:0000313" key="3">
    <source>
        <dbReference type="EMBL" id="MPR35167.1"/>
    </source>
</evidence>
<dbReference type="InterPro" id="IPR001769">
    <property type="entry name" value="Gingipain"/>
</dbReference>
<dbReference type="InterPro" id="IPR029031">
    <property type="entry name" value="Gingipain_N_sf"/>
</dbReference>
<dbReference type="Gene3D" id="3.40.50.1460">
    <property type="match status" value="1"/>
</dbReference>
<dbReference type="AlphaFoldDB" id="A0A7C9FDY0"/>
<dbReference type="Proteomes" id="UP000479293">
    <property type="component" value="Unassembled WGS sequence"/>
</dbReference>
<accession>A0A7C9FDY0</accession>
<proteinExistence type="predicted"/>
<sequence>MRYGAIHELKLRMIKNILFFLLIGVSSALGQAPYTNSWINYDQPYVKITIPKAGIYRLTGAQLTESGFPVATTQTDNIQLFYRGKEVPLRISKGTDGKLGATDFIEFFSPGNTGAQDSLVYRPASARPPTSYSLYSDDSYYFLTVSPTQKGKRVPQITFANPAATPEAFHLERQVKEYQDEWSFNNTSGLVPNLQQSYYERGEGWTGKMIKSDSLAKVAVTLVNRVPGTSYPVRLKALVNGRFEVNHPLQFFIGTRKFESLQFSGFDHRTVEGTLAENELDAQGTFTWAMQSQFKSPLELYSLTRYEVTYPQKFVMTGPGTKYFYLLPNASGVSTIAVQGLAEAEGNTALVYDVTEAGTPRHVESRYENGQLKMTVSGTATSRTLFVATQPTSVKALQKVDFKPYPTGFNYLVVTHAQLESSAQAYADYRRSEAGGRYNVLVVDTKDLYDQFNYGERGPLGIRNFLDYQLQDGKKDKYLLLVGNGVSFPDVLKTWQDRDFVPTFGYPGSDVLLSAGLGGAQSDSEAYRTGRLSASTNQQVLAYLAKVRETEATEADLSAKKILHLSGGKSVEEIARLQTILGDIEPLAEDSYLKGSVETVVKRTTDPVEDVSIAPQVNAGLGMITFMGHASPTVPDLNIGFASSPTSQLSNKGQYPFMYFNGCGVGNVFYRYETLATDWLMAPDRGAIGVLSNSFWSYAPTSGRYLNALYKALFTEEETLGKPIGEILQKVSHGIATDSPDAYDIANIHQLILLGDPALVVFRISKPDYSIHASRIFLQSKNPTLALGKADSLQVGVVLSNVGKSEAGRSISLQVKRTPNTGAAVILNYIVRAPALRDTIYLTFPNSGPLTQVEVLVDDKNEIDELRKDNNTATLALDWERAAGSVVYPTSARPDRLNPTMQVSINGKVPVNDAHLTANPTIMVVLTDENPMALDTSLIELYLKTCDSCDYSKVPYSQITYLLDSPNSLRATHQVSGGPGTYTLLVQGKDASGNRVGEPYRIRWIVEGNLEIPGVSVSPNPASYYAKFSIPMANVTGGGTINLDIYSLTGQLLEQLEFAAHPGDNEFYWLVRQPAGLYVYKIQANGRGYSGKIMVR</sequence>
<organism evidence="3 4">
    <name type="scientific">Salmonirosea aquatica</name>
    <dbReference type="NCBI Taxonomy" id="2654236"/>
    <lineage>
        <taxon>Bacteria</taxon>
        <taxon>Pseudomonadati</taxon>
        <taxon>Bacteroidota</taxon>
        <taxon>Cytophagia</taxon>
        <taxon>Cytophagales</taxon>
        <taxon>Spirosomataceae</taxon>
        <taxon>Salmonirosea</taxon>
    </lineage>
</organism>
<evidence type="ECO:0000256" key="1">
    <source>
        <dbReference type="ARBA" id="ARBA00022729"/>
    </source>
</evidence>